<evidence type="ECO:0000256" key="8">
    <source>
        <dbReference type="ARBA" id="ARBA00049243"/>
    </source>
</evidence>
<feature type="domain" description="Enoyl reductase (ER)" evidence="11">
    <location>
        <begin position="10"/>
        <end position="340"/>
    </location>
</feature>
<reference evidence="12 13" key="1">
    <citation type="submission" date="2019-06" db="EMBL/GenBank/DDBJ databases">
        <title>Whole genome shotgun sequence of Pseudonocardia hydrocarbonoxydans NBRC 14498.</title>
        <authorList>
            <person name="Hosoyama A."/>
            <person name="Uohara A."/>
            <person name="Ohji S."/>
            <person name="Ichikawa N."/>
        </authorList>
    </citation>
    <scope>NUCLEOTIDE SEQUENCE [LARGE SCALE GENOMIC DNA]</scope>
    <source>
        <strain evidence="12 13">NBRC 14498</strain>
    </source>
</reference>
<dbReference type="InterPro" id="IPR011032">
    <property type="entry name" value="GroES-like_sf"/>
</dbReference>
<dbReference type="Pfam" id="PF00107">
    <property type="entry name" value="ADH_zinc_N"/>
    <property type="match status" value="1"/>
</dbReference>
<dbReference type="Proteomes" id="UP000320338">
    <property type="component" value="Unassembled WGS sequence"/>
</dbReference>
<dbReference type="InterPro" id="IPR013149">
    <property type="entry name" value="ADH-like_C"/>
</dbReference>
<evidence type="ECO:0000256" key="6">
    <source>
        <dbReference type="ARBA" id="ARBA00023002"/>
    </source>
</evidence>
<feature type="region of interest" description="Disordered" evidence="10">
    <location>
        <begin position="1"/>
        <end position="24"/>
    </location>
</feature>
<dbReference type="Gene3D" id="3.40.50.720">
    <property type="entry name" value="NAD(P)-binding Rossmann-like Domain"/>
    <property type="match status" value="1"/>
</dbReference>
<dbReference type="OrthoDB" id="3567264at2"/>
<dbReference type="SUPFAM" id="SSF51735">
    <property type="entry name" value="NAD(P)-binding Rossmann-fold domains"/>
    <property type="match status" value="1"/>
</dbReference>
<evidence type="ECO:0000256" key="9">
    <source>
        <dbReference type="RuleBase" id="RU361277"/>
    </source>
</evidence>
<evidence type="ECO:0000259" key="11">
    <source>
        <dbReference type="SMART" id="SM00829"/>
    </source>
</evidence>
<comment type="catalytic activity">
    <reaction evidence="7">
        <text>a secondary alcohol + NAD(+) = a ketone + NADH + H(+)</text>
        <dbReference type="Rhea" id="RHEA:10740"/>
        <dbReference type="ChEBI" id="CHEBI:15378"/>
        <dbReference type="ChEBI" id="CHEBI:17087"/>
        <dbReference type="ChEBI" id="CHEBI:35681"/>
        <dbReference type="ChEBI" id="CHEBI:57540"/>
        <dbReference type="ChEBI" id="CHEBI:57945"/>
        <dbReference type="EC" id="1.1.1.1"/>
    </reaction>
</comment>
<name>A0A4Y3WFK4_9PSEU</name>
<organism evidence="12 13">
    <name type="scientific">Pseudonocardia hydrocarbonoxydans</name>
    <dbReference type="NCBI Taxonomy" id="76726"/>
    <lineage>
        <taxon>Bacteria</taxon>
        <taxon>Bacillati</taxon>
        <taxon>Actinomycetota</taxon>
        <taxon>Actinomycetes</taxon>
        <taxon>Pseudonocardiales</taxon>
        <taxon>Pseudonocardiaceae</taxon>
        <taxon>Pseudonocardia</taxon>
    </lineage>
</organism>
<evidence type="ECO:0000256" key="4">
    <source>
        <dbReference type="ARBA" id="ARBA00022723"/>
    </source>
</evidence>
<keyword evidence="4 9" id="KW-0479">Metal-binding</keyword>
<keyword evidence="6" id="KW-0560">Oxidoreductase</keyword>
<dbReference type="Gene3D" id="3.90.180.10">
    <property type="entry name" value="Medium-chain alcohol dehydrogenases, catalytic domain"/>
    <property type="match status" value="1"/>
</dbReference>
<evidence type="ECO:0000256" key="1">
    <source>
        <dbReference type="ARBA" id="ARBA00001947"/>
    </source>
</evidence>
<sequence>MRAVRLHAYGEPPQLDEVPEPTATGPHDVVVRVGGAGLCRTDLHIRDGWFAPAVPTDLPLVLGHETAGWVHEVGTAVGNVAVGDAVICHPQSSCGTCPACRVGDDMRCVRGMDFTGLTRAGGFAELMRTTDRAVLPLPSGLEPAAVAPQADAGLTVMHVVRKAVPLLGPGTCAVVVGVGGLGHIAVQCLRALTPAVVVAVDPDPESLKLAADCGAHHVVPADGTHGERVAELTGGAGAEAVLDFVGEGDAVASSLAMVRARGTYFVVGYGGELRVPTFNVVLPEISIVGNAVGTHDDLRELIALAAAGGVGVRTRTYPLEAFADALADLEAGRTHGRAVLVP</sequence>
<dbReference type="PANTHER" id="PTHR42940:SF8">
    <property type="entry name" value="VACUOLAR PROTEIN SORTING-ASSOCIATED PROTEIN 11"/>
    <property type="match status" value="1"/>
</dbReference>
<proteinExistence type="inferred from homology"/>
<dbReference type="EC" id="1.1.1.1" evidence="3"/>
<evidence type="ECO:0000256" key="5">
    <source>
        <dbReference type="ARBA" id="ARBA00022833"/>
    </source>
</evidence>
<dbReference type="PANTHER" id="PTHR42940">
    <property type="entry name" value="ALCOHOL DEHYDROGENASE 1-RELATED"/>
    <property type="match status" value="1"/>
</dbReference>
<protein>
    <recommendedName>
        <fullName evidence="3">alcohol dehydrogenase</fullName>
        <ecNumber evidence="3">1.1.1.1</ecNumber>
    </recommendedName>
</protein>
<dbReference type="AlphaFoldDB" id="A0A4Y3WFK4"/>
<comment type="caution">
    <text evidence="12">The sequence shown here is derived from an EMBL/GenBank/DDBJ whole genome shotgun (WGS) entry which is preliminary data.</text>
</comment>
<dbReference type="GO" id="GO:0004022">
    <property type="term" value="F:alcohol dehydrogenase (NAD+) activity"/>
    <property type="evidence" value="ECO:0007669"/>
    <property type="project" value="UniProtKB-EC"/>
</dbReference>
<dbReference type="GO" id="GO:0008270">
    <property type="term" value="F:zinc ion binding"/>
    <property type="evidence" value="ECO:0007669"/>
    <property type="project" value="InterPro"/>
</dbReference>
<comment type="catalytic activity">
    <reaction evidence="8">
        <text>a primary alcohol + NAD(+) = an aldehyde + NADH + H(+)</text>
        <dbReference type="Rhea" id="RHEA:10736"/>
        <dbReference type="ChEBI" id="CHEBI:15378"/>
        <dbReference type="ChEBI" id="CHEBI:15734"/>
        <dbReference type="ChEBI" id="CHEBI:17478"/>
        <dbReference type="ChEBI" id="CHEBI:57540"/>
        <dbReference type="ChEBI" id="CHEBI:57945"/>
        <dbReference type="EC" id="1.1.1.1"/>
    </reaction>
</comment>
<dbReference type="InterPro" id="IPR020843">
    <property type="entry name" value="ER"/>
</dbReference>
<evidence type="ECO:0000256" key="2">
    <source>
        <dbReference type="ARBA" id="ARBA00008072"/>
    </source>
</evidence>
<dbReference type="RefSeq" id="WP_141276148.1">
    <property type="nucleotide sequence ID" value="NZ_BAAARZ010000022.1"/>
</dbReference>
<evidence type="ECO:0000256" key="3">
    <source>
        <dbReference type="ARBA" id="ARBA00013190"/>
    </source>
</evidence>
<dbReference type="PROSITE" id="PS00059">
    <property type="entry name" value="ADH_ZINC"/>
    <property type="match status" value="1"/>
</dbReference>
<dbReference type="Pfam" id="PF08240">
    <property type="entry name" value="ADH_N"/>
    <property type="match status" value="1"/>
</dbReference>
<dbReference type="SMART" id="SM00829">
    <property type="entry name" value="PKS_ER"/>
    <property type="match status" value="1"/>
</dbReference>
<comment type="similarity">
    <text evidence="2 9">Belongs to the zinc-containing alcohol dehydrogenase family.</text>
</comment>
<dbReference type="EMBL" id="BJNG01000001">
    <property type="protein sequence ID" value="GEC17792.1"/>
    <property type="molecule type" value="Genomic_DNA"/>
</dbReference>
<dbReference type="InterPro" id="IPR036291">
    <property type="entry name" value="NAD(P)-bd_dom_sf"/>
</dbReference>
<evidence type="ECO:0000256" key="7">
    <source>
        <dbReference type="ARBA" id="ARBA00049164"/>
    </source>
</evidence>
<dbReference type="SUPFAM" id="SSF50129">
    <property type="entry name" value="GroES-like"/>
    <property type="match status" value="1"/>
</dbReference>
<dbReference type="InterPro" id="IPR013154">
    <property type="entry name" value="ADH-like_N"/>
</dbReference>
<gene>
    <name evidence="12" type="primary">adh_1</name>
    <name evidence="12" type="ORF">PHY01_00750</name>
</gene>
<accession>A0A4Y3WFK4</accession>
<keyword evidence="13" id="KW-1185">Reference proteome</keyword>
<keyword evidence="5 9" id="KW-0862">Zinc</keyword>
<dbReference type="InterPro" id="IPR002328">
    <property type="entry name" value="ADH_Zn_CS"/>
</dbReference>
<dbReference type="CDD" id="cd05284">
    <property type="entry name" value="arabinose_DH_like"/>
    <property type="match status" value="1"/>
</dbReference>
<evidence type="ECO:0000313" key="13">
    <source>
        <dbReference type="Proteomes" id="UP000320338"/>
    </source>
</evidence>
<comment type="cofactor">
    <cofactor evidence="1 9">
        <name>Zn(2+)</name>
        <dbReference type="ChEBI" id="CHEBI:29105"/>
    </cofactor>
</comment>
<evidence type="ECO:0000313" key="12">
    <source>
        <dbReference type="EMBL" id="GEC17792.1"/>
    </source>
</evidence>
<evidence type="ECO:0000256" key="10">
    <source>
        <dbReference type="SAM" id="MobiDB-lite"/>
    </source>
</evidence>